<dbReference type="STRING" id="1042163.BRLA_c012290"/>
<evidence type="ECO:0000259" key="3">
    <source>
        <dbReference type="PROSITE" id="PS51462"/>
    </source>
</evidence>
<gene>
    <name evidence="4" type="primary">nudE</name>
    <name evidence="4" type="ORF">BRLA_c012290</name>
</gene>
<dbReference type="CDD" id="cd04683">
    <property type="entry name" value="NUDIX_Hydrolase"/>
    <property type="match status" value="1"/>
</dbReference>
<dbReference type="Gene3D" id="3.90.79.10">
    <property type="entry name" value="Nucleoside Triphosphate Pyrophosphohydrolase"/>
    <property type="match status" value="1"/>
</dbReference>
<dbReference type="PROSITE" id="PS00893">
    <property type="entry name" value="NUDIX_BOX"/>
    <property type="match status" value="1"/>
</dbReference>
<keyword evidence="5" id="KW-1185">Reference proteome</keyword>
<evidence type="ECO:0000256" key="1">
    <source>
        <dbReference type="ARBA" id="ARBA00001946"/>
    </source>
</evidence>
<dbReference type="InterPro" id="IPR015797">
    <property type="entry name" value="NUDIX_hydrolase-like_dom_sf"/>
</dbReference>
<comment type="cofactor">
    <cofactor evidence="1">
        <name>Mg(2+)</name>
        <dbReference type="ChEBI" id="CHEBI:18420"/>
    </cofactor>
</comment>
<reference evidence="4 5" key="1">
    <citation type="journal article" date="2011" name="J. Bacteriol.">
        <title>Genome sequence of Brevibacillus laterosporus LMG 15441, a pathogen of invertebrates.</title>
        <authorList>
            <person name="Djukic M."/>
            <person name="Poehlein A."/>
            <person name="Thurmer A."/>
            <person name="Daniel R."/>
        </authorList>
    </citation>
    <scope>NUCLEOTIDE SEQUENCE [LARGE SCALE GENOMIC DNA]</scope>
    <source>
        <strain evidence="4 5">LMG 15441</strain>
    </source>
</reference>
<proteinExistence type="predicted"/>
<keyword evidence="2 4" id="KW-0378">Hydrolase</keyword>
<dbReference type="KEGG" id="blr:BRLA_c012290"/>
<organism evidence="4 5">
    <name type="scientific">Brevibacillus laterosporus LMG 15441</name>
    <dbReference type="NCBI Taxonomy" id="1042163"/>
    <lineage>
        <taxon>Bacteria</taxon>
        <taxon>Bacillati</taxon>
        <taxon>Bacillota</taxon>
        <taxon>Bacilli</taxon>
        <taxon>Bacillales</taxon>
        <taxon>Paenibacillaceae</taxon>
        <taxon>Brevibacillus</taxon>
    </lineage>
</organism>
<dbReference type="SUPFAM" id="SSF55811">
    <property type="entry name" value="Nudix"/>
    <property type="match status" value="1"/>
</dbReference>
<evidence type="ECO:0000313" key="5">
    <source>
        <dbReference type="Proteomes" id="UP000005850"/>
    </source>
</evidence>
<evidence type="ECO:0000313" key="4">
    <source>
        <dbReference type="EMBL" id="AIG25569.1"/>
    </source>
</evidence>
<name>A0A075R102_BRELA</name>
<protein>
    <submittedName>
        <fullName evidence="4">Adenosine nucleotide hydrolase NudE</fullName>
    </submittedName>
</protein>
<dbReference type="HOGENOM" id="CLU_037162_9_3_9"/>
<dbReference type="eggNOG" id="COG1051">
    <property type="taxonomic scope" value="Bacteria"/>
</dbReference>
<dbReference type="PROSITE" id="PS51462">
    <property type="entry name" value="NUDIX"/>
    <property type="match status" value="1"/>
</dbReference>
<dbReference type="GO" id="GO:0016787">
    <property type="term" value="F:hydrolase activity"/>
    <property type="evidence" value="ECO:0007669"/>
    <property type="project" value="UniProtKB-KW"/>
</dbReference>
<dbReference type="EMBL" id="CP007806">
    <property type="protein sequence ID" value="AIG25569.1"/>
    <property type="molecule type" value="Genomic_DNA"/>
</dbReference>
<accession>A0A075R102</accession>
<dbReference type="Pfam" id="PF00293">
    <property type="entry name" value="NUDIX"/>
    <property type="match status" value="1"/>
</dbReference>
<dbReference type="Proteomes" id="UP000005850">
    <property type="component" value="Chromosome"/>
</dbReference>
<evidence type="ECO:0000256" key="2">
    <source>
        <dbReference type="ARBA" id="ARBA00022801"/>
    </source>
</evidence>
<feature type="domain" description="Nudix hydrolase" evidence="3">
    <location>
        <begin position="5"/>
        <end position="135"/>
    </location>
</feature>
<dbReference type="AlphaFoldDB" id="A0A075R102"/>
<dbReference type="InterPro" id="IPR000086">
    <property type="entry name" value="NUDIX_hydrolase_dom"/>
</dbReference>
<dbReference type="InterPro" id="IPR020084">
    <property type="entry name" value="NUDIX_hydrolase_CS"/>
</dbReference>
<dbReference type="PANTHER" id="PTHR43046">
    <property type="entry name" value="GDP-MANNOSE MANNOSYL HYDROLASE"/>
    <property type="match status" value="1"/>
</dbReference>
<sequence length="151" mass="17166">MGGERFTAPVTVHIFLRKDNNILLLRRYQTGYEDGNYSVVAGHLDGGEQVIEAAIREAREEAGIILKPDQVTITGIMHRLSNDERIDFFVTATEWSGEIYNAEPHKCDELAWFSIHDLPQNTISYIKKAIELSVSQSDIWFNSYGFDNKEG</sequence>
<dbReference type="PANTHER" id="PTHR43046:SF16">
    <property type="entry name" value="ADP-RIBOSE PYROPHOSPHATASE YJHB-RELATED"/>
    <property type="match status" value="1"/>
</dbReference>
<dbReference type="RefSeq" id="WP_003334878.1">
    <property type="nucleotide sequence ID" value="NZ_CP007806.1"/>
</dbReference>